<dbReference type="CDD" id="cd13708">
    <property type="entry name" value="PBP2_BvgS_like_1"/>
    <property type="match status" value="1"/>
</dbReference>
<dbReference type="InterPro" id="IPR050469">
    <property type="entry name" value="Diguanylate_Cyclase"/>
</dbReference>
<dbReference type="InterPro" id="IPR043128">
    <property type="entry name" value="Rev_trsase/Diguanyl_cyclase"/>
</dbReference>
<dbReference type="PROSITE" id="PS50887">
    <property type="entry name" value="GGDEF"/>
    <property type="match status" value="1"/>
</dbReference>
<dbReference type="Gene3D" id="3.40.190.10">
    <property type="entry name" value="Periplasmic binding protein-like II"/>
    <property type="match status" value="2"/>
</dbReference>
<dbReference type="SMART" id="SM00062">
    <property type="entry name" value="PBPb"/>
    <property type="match status" value="1"/>
</dbReference>
<dbReference type="EMBL" id="CP014323">
    <property type="protein sequence ID" value="AMJ98188.1"/>
    <property type="molecule type" value="Genomic_DNA"/>
</dbReference>
<dbReference type="PANTHER" id="PTHR45138:SF9">
    <property type="entry name" value="DIGUANYLATE CYCLASE DGCM-RELATED"/>
    <property type="match status" value="1"/>
</dbReference>
<name>A0A126Q170_ALTMA</name>
<feature type="domain" description="GGDEF" evidence="4">
    <location>
        <begin position="340"/>
        <end position="467"/>
    </location>
</feature>
<dbReference type="NCBIfam" id="TIGR00254">
    <property type="entry name" value="GGDEF"/>
    <property type="match status" value="1"/>
</dbReference>
<evidence type="ECO:0000313" key="6">
    <source>
        <dbReference type="Proteomes" id="UP000063991"/>
    </source>
</evidence>
<proteinExistence type="predicted"/>
<evidence type="ECO:0000313" key="5">
    <source>
        <dbReference type="EMBL" id="AMJ98188.1"/>
    </source>
</evidence>
<dbReference type="Pfam" id="PF00497">
    <property type="entry name" value="SBP_bac_3"/>
    <property type="match status" value="1"/>
</dbReference>
<organism evidence="5 6">
    <name type="scientific">Alteromonas macleodii</name>
    <name type="common">Pseudoalteromonas macleodii</name>
    <dbReference type="NCBI Taxonomy" id="28108"/>
    <lineage>
        <taxon>Bacteria</taxon>
        <taxon>Pseudomonadati</taxon>
        <taxon>Pseudomonadota</taxon>
        <taxon>Gammaproteobacteria</taxon>
        <taxon>Alteromonadales</taxon>
        <taxon>Alteromonadaceae</taxon>
        <taxon>Alteromonas/Salinimonas group</taxon>
        <taxon>Alteromonas</taxon>
    </lineage>
</organism>
<accession>A0A126Q170</accession>
<dbReference type="GO" id="GO:0052621">
    <property type="term" value="F:diguanylate cyclase activity"/>
    <property type="evidence" value="ECO:0007669"/>
    <property type="project" value="UniProtKB-EC"/>
</dbReference>
<dbReference type="Pfam" id="PF00990">
    <property type="entry name" value="GGDEF"/>
    <property type="match status" value="1"/>
</dbReference>
<reference evidence="5 6" key="1">
    <citation type="submission" date="2015-12" db="EMBL/GenBank/DDBJ databases">
        <authorList>
            <person name="Shamseldin A."/>
            <person name="Moawad H."/>
            <person name="Abd El-Rahim W.M."/>
            <person name="Sadowsky M.J."/>
        </authorList>
    </citation>
    <scope>NUCLEOTIDE SEQUENCE [LARGE SCALE GENOMIC DNA]</scope>
    <source>
        <strain evidence="5 6">D7</strain>
    </source>
</reference>
<dbReference type="EC" id="2.7.7.65" evidence="1"/>
<dbReference type="SUPFAM" id="SSF55073">
    <property type="entry name" value="Nucleotide cyclase"/>
    <property type="match status" value="1"/>
</dbReference>
<sequence>MLFVGASCFSALLQAEAGQKAASEQSNNVTYCIDPNWAPYEAIRNGIHVGVSAQYMQLIAELSELTFTLVPTESWQQSLEYVQQGKCQVIPMLNTSDYRKQFLDFSVPYFEAPNVLVAKSGMPMIQGYAGVGNRVVGIVQGYRQVEYISRHYPRLRLKLIPSEEEGLKQLANDEFDVMVGSLMSVNMHINNLKLKDLNIVGYAEPFDSLAFGVNKTYGHLVDKLNFAIERIPETRKVEIYKQWNNVQVRYSRNYVVMVLSTAVVILVFLLFTFRNRNVSGYKRIISQKNEEIGALQATLLEKNKTLAFLSAHDTVTGLYNRNHMIQRAEEEISRFHRFHTTASLIVIELTPVSDDRDSIEPSAKEEALKVVATNCLNTVREVDVVSRFSGEQFIILCPQTELNAAKNLADRLLDCISSHHSLVENFKTAMGLSELRESEEFTEWFERTMKALYQSKRQGCGNVTVAQ</sequence>
<dbReference type="OrthoDB" id="9180959at2"/>
<dbReference type="SMART" id="SM00267">
    <property type="entry name" value="GGDEF"/>
    <property type="match status" value="1"/>
</dbReference>
<protein>
    <recommendedName>
        <fullName evidence="1">diguanylate cyclase</fullName>
        <ecNumber evidence="1">2.7.7.65</ecNumber>
    </recommendedName>
</protein>
<dbReference type="RefSeq" id="WP_061094818.1">
    <property type="nucleotide sequence ID" value="NZ_CP014323.1"/>
</dbReference>
<gene>
    <name evidence="5" type="ORF">AVL55_08440</name>
</gene>
<feature type="transmembrane region" description="Helical" evidence="3">
    <location>
        <begin position="254"/>
        <end position="273"/>
    </location>
</feature>
<dbReference type="PANTHER" id="PTHR45138">
    <property type="entry name" value="REGULATORY COMPONENTS OF SENSORY TRANSDUCTION SYSTEM"/>
    <property type="match status" value="1"/>
</dbReference>
<dbReference type="InterPro" id="IPR029787">
    <property type="entry name" value="Nucleotide_cyclase"/>
</dbReference>
<keyword evidence="3" id="KW-0472">Membrane</keyword>
<keyword evidence="3" id="KW-0812">Transmembrane</keyword>
<evidence type="ECO:0000256" key="2">
    <source>
        <dbReference type="ARBA" id="ARBA00034247"/>
    </source>
</evidence>
<comment type="catalytic activity">
    <reaction evidence="2">
        <text>2 GTP = 3',3'-c-di-GMP + 2 diphosphate</text>
        <dbReference type="Rhea" id="RHEA:24898"/>
        <dbReference type="ChEBI" id="CHEBI:33019"/>
        <dbReference type="ChEBI" id="CHEBI:37565"/>
        <dbReference type="ChEBI" id="CHEBI:58805"/>
        <dbReference type="EC" id="2.7.7.65"/>
    </reaction>
</comment>
<dbReference type="SUPFAM" id="SSF53850">
    <property type="entry name" value="Periplasmic binding protein-like II"/>
    <property type="match status" value="1"/>
</dbReference>
<dbReference type="Proteomes" id="UP000063991">
    <property type="component" value="Chromosome"/>
</dbReference>
<dbReference type="InterPro" id="IPR001638">
    <property type="entry name" value="Solute-binding_3/MltF_N"/>
</dbReference>
<dbReference type="AlphaFoldDB" id="A0A126Q170"/>
<evidence type="ECO:0000259" key="4">
    <source>
        <dbReference type="PROSITE" id="PS50887"/>
    </source>
</evidence>
<dbReference type="Gene3D" id="3.30.70.270">
    <property type="match status" value="1"/>
</dbReference>
<keyword evidence="3" id="KW-1133">Transmembrane helix</keyword>
<evidence type="ECO:0000256" key="3">
    <source>
        <dbReference type="SAM" id="Phobius"/>
    </source>
</evidence>
<dbReference type="InterPro" id="IPR000160">
    <property type="entry name" value="GGDEF_dom"/>
</dbReference>
<evidence type="ECO:0000256" key="1">
    <source>
        <dbReference type="ARBA" id="ARBA00012528"/>
    </source>
</evidence>
<dbReference type="CDD" id="cd01949">
    <property type="entry name" value="GGDEF"/>
    <property type="match status" value="1"/>
</dbReference>